<evidence type="ECO:0000256" key="1">
    <source>
        <dbReference type="SAM" id="SignalP"/>
    </source>
</evidence>
<proteinExistence type="predicted"/>
<feature type="chain" id="PRO_5047217093" evidence="1">
    <location>
        <begin position="23"/>
        <end position="254"/>
    </location>
</feature>
<sequence length="254" mass="27071">MNKSLSLVVLATLGSVLGWTNAAPAASLIDFETLPNGELPTDNHPLGLDEAYLIDGIGITFGFDTNGDGVTDTPVVLEKVGNDTVRGFGSQAGWDTAIPGFEEQLGQFFVRQPSTINDFNSLIINYSSPVTAASGEIWDIDGWLNNTEQYKIEAFDSNREVLATIVSPLGVNIAGGLDGKPWSFGFSDLSDIRQISISFTGTKKGYFGLAFNNFSPTIDQTAPPPTSVPEPLAVLGTLLGTTFGIVTLKKKQFS</sequence>
<evidence type="ECO:0000313" key="2">
    <source>
        <dbReference type="EMBL" id="MDJ1174138.1"/>
    </source>
</evidence>
<name>A0ABT7B4N5_9CYAN</name>
<comment type="caution">
    <text evidence="2">The sequence shown here is derived from an EMBL/GenBank/DDBJ whole genome shotgun (WGS) entry which is preliminary data.</text>
</comment>
<dbReference type="RefSeq" id="WP_283766475.1">
    <property type="nucleotide sequence ID" value="NZ_JAQOSO010000042.1"/>
</dbReference>
<keyword evidence="3" id="KW-1185">Reference proteome</keyword>
<dbReference type="EMBL" id="JAQOSO010000042">
    <property type="protein sequence ID" value="MDJ1174138.1"/>
    <property type="molecule type" value="Genomic_DNA"/>
</dbReference>
<dbReference type="NCBIfam" id="TIGR02595">
    <property type="entry name" value="PEP_CTERM"/>
    <property type="match status" value="1"/>
</dbReference>
<feature type="signal peptide" evidence="1">
    <location>
        <begin position="1"/>
        <end position="22"/>
    </location>
</feature>
<accession>A0ABT7B4N5</accession>
<keyword evidence="1" id="KW-0732">Signal</keyword>
<gene>
    <name evidence="2" type="ORF">PMG25_08535</name>
</gene>
<evidence type="ECO:0000313" key="3">
    <source>
        <dbReference type="Proteomes" id="UP001235849"/>
    </source>
</evidence>
<organism evidence="2 3">
    <name type="scientific">Roseofilum capinflatum BLCC-M114</name>
    <dbReference type="NCBI Taxonomy" id="3022440"/>
    <lineage>
        <taxon>Bacteria</taxon>
        <taxon>Bacillati</taxon>
        <taxon>Cyanobacteriota</taxon>
        <taxon>Cyanophyceae</taxon>
        <taxon>Desertifilales</taxon>
        <taxon>Desertifilaceae</taxon>
        <taxon>Roseofilum</taxon>
        <taxon>Roseofilum capinflatum</taxon>
    </lineage>
</organism>
<reference evidence="2 3" key="1">
    <citation type="submission" date="2023-01" db="EMBL/GenBank/DDBJ databases">
        <title>Novel diversity within Roseofilum (Cyanobacteria; Desertifilaceae) from marine benthic mats with descriptions of four novel species.</title>
        <authorList>
            <person name="Wang Y."/>
            <person name="Berthold D.E."/>
            <person name="Hu J."/>
            <person name="Lefler F.W."/>
            <person name="Laughinghouse H.D. IV."/>
        </authorList>
    </citation>
    <scope>NUCLEOTIDE SEQUENCE [LARGE SCALE GENOMIC DNA]</scope>
    <source>
        <strain evidence="2 3">BLCC-M114</strain>
    </source>
</reference>
<dbReference type="Proteomes" id="UP001235849">
    <property type="component" value="Unassembled WGS sequence"/>
</dbReference>
<protein>
    <submittedName>
        <fullName evidence="2">PEP-CTERM sorting domain-containing protein</fullName>
    </submittedName>
</protein>
<dbReference type="InterPro" id="IPR013424">
    <property type="entry name" value="Ice-binding_C"/>
</dbReference>